<reference evidence="1 2" key="1">
    <citation type="journal article" date="2023" name="Sci. Data">
        <title>Genome assembly of the Korean intertidal mud-creeper Batillaria attramentaria.</title>
        <authorList>
            <person name="Patra A.K."/>
            <person name="Ho P.T."/>
            <person name="Jun S."/>
            <person name="Lee S.J."/>
            <person name="Kim Y."/>
            <person name="Won Y.J."/>
        </authorList>
    </citation>
    <scope>NUCLEOTIDE SEQUENCE [LARGE SCALE GENOMIC DNA]</scope>
    <source>
        <strain evidence="1">Wonlab-2016</strain>
    </source>
</reference>
<gene>
    <name evidence="1" type="ORF">BaRGS_00029370</name>
</gene>
<accession>A0ABD0JWU8</accession>
<comment type="caution">
    <text evidence="1">The sequence shown here is derived from an EMBL/GenBank/DDBJ whole genome shotgun (WGS) entry which is preliminary data.</text>
</comment>
<dbReference type="AlphaFoldDB" id="A0ABD0JWU8"/>
<evidence type="ECO:0000313" key="1">
    <source>
        <dbReference type="EMBL" id="KAK7479378.1"/>
    </source>
</evidence>
<sequence length="166" mass="17625">MVARCPAVAGHIGKPEICSVYSLQANRVLLLAAPSGSLTPQENKQDRMLDLDPQETMLCLRGYHQVQPSFSLTPTTTNLVAVLRMRGICSSREVASGAGTGTTARGGVSSCQSGGCLDTPNTANVSKQALRGIDGTQCNEGSMYLSLERGQQKLEITQRADKNLSL</sequence>
<protein>
    <submittedName>
        <fullName evidence="1">Uncharacterized protein</fullName>
    </submittedName>
</protein>
<name>A0ABD0JWU8_9CAEN</name>
<keyword evidence="2" id="KW-1185">Reference proteome</keyword>
<proteinExistence type="predicted"/>
<evidence type="ECO:0000313" key="2">
    <source>
        <dbReference type="Proteomes" id="UP001519460"/>
    </source>
</evidence>
<organism evidence="1 2">
    <name type="scientific">Batillaria attramentaria</name>
    <dbReference type="NCBI Taxonomy" id="370345"/>
    <lineage>
        <taxon>Eukaryota</taxon>
        <taxon>Metazoa</taxon>
        <taxon>Spiralia</taxon>
        <taxon>Lophotrochozoa</taxon>
        <taxon>Mollusca</taxon>
        <taxon>Gastropoda</taxon>
        <taxon>Caenogastropoda</taxon>
        <taxon>Sorbeoconcha</taxon>
        <taxon>Cerithioidea</taxon>
        <taxon>Batillariidae</taxon>
        <taxon>Batillaria</taxon>
    </lineage>
</organism>
<dbReference type="Proteomes" id="UP001519460">
    <property type="component" value="Unassembled WGS sequence"/>
</dbReference>
<dbReference type="EMBL" id="JACVVK020000304">
    <property type="protein sequence ID" value="KAK7479378.1"/>
    <property type="molecule type" value="Genomic_DNA"/>
</dbReference>